<sequence>MTGFSKYPSVPEDVRAFGSQPAATPRNPIRFIEVPIEPPENIARNVQNVPARPPLHLILPRHVIEEVRAHFLAMGYEVVFHESNNDAN</sequence>
<feature type="region of interest" description="Disordered" evidence="1">
    <location>
        <begin position="1"/>
        <end position="22"/>
    </location>
</feature>
<evidence type="ECO:0000313" key="2">
    <source>
        <dbReference type="EMBL" id="EGT45862.1"/>
    </source>
</evidence>
<dbReference type="EMBL" id="GL379816">
    <property type="protein sequence ID" value="EGT45862.1"/>
    <property type="molecule type" value="Genomic_DNA"/>
</dbReference>
<dbReference type="AlphaFoldDB" id="G0MW67"/>
<protein>
    <submittedName>
        <fullName evidence="2">Uncharacterized protein</fullName>
    </submittedName>
</protein>
<dbReference type="Proteomes" id="UP000008068">
    <property type="component" value="Unassembled WGS sequence"/>
</dbReference>
<name>G0MW67_CAEBE</name>
<proteinExistence type="predicted"/>
<reference evidence="3" key="1">
    <citation type="submission" date="2011-07" db="EMBL/GenBank/DDBJ databases">
        <authorList>
            <consortium name="Caenorhabditis brenneri Sequencing and Analysis Consortium"/>
            <person name="Wilson R.K."/>
        </authorList>
    </citation>
    <scope>NUCLEOTIDE SEQUENCE [LARGE SCALE GENOMIC DNA]</scope>
    <source>
        <strain evidence="3">PB2801</strain>
    </source>
</reference>
<dbReference type="InParanoid" id="G0MW67"/>
<dbReference type="HOGENOM" id="CLU_2544600_0_0_1"/>
<evidence type="ECO:0000313" key="3">
    <source>
        <dbReference type="Proteomes" id="UP000008068"/>
    </source>
</evidence>
<accession>G0MW67</accession>
<evidence type="ECO:0000256" key="1">
    <source>
        <dbReference type="SAM" id="MobiDB-lite"/>
    </source>
</evidence>
<organism evidence="3">
    <name type="scientific">Caenorhabditis brenneri</name>
    <name type="common">Nematode worm</name>
    <dbReference type="NCBI Taxonomy" id="135651"/>
    <lineage>
        <taxon>Eukaryota</taxon>
        <taxon>Metazoa</taxon>
        <taxon>Ecdysozoa</taxon>
        <taxon>Nematoda</taxon>
        <taxon>Chromadorea</taxon>
        <taxon>Rhabditida</taxon>
        <taxon>Rhabditina</taxon>
        <taxon>Rhabditomorpha</taxon>
        <taxon>Rhabditoidea</taxon>
        <taxon>Rhabditidae</taxon>
        <taxon>Peloderinae</taxon>
        <taxon>Caenorhabditis</taxon>
    </lineage>
</organism>
<keyword evidence="3" id="KW-1185">Reference proteome</keyword>
<gene>
    <name evidence="2" type="ORF">CAEBREN_10446</name>
</gene>